<dbReference type="AlphaFoldDB" id="A0A8B6M9U2"/>
<keyword evidence="2" id="KW-1185">Reference proteome</keyword>
<reference evidence="1 2" key="1">
    <citation type="submission" date="2019-05" db="EMBL/GenBank/DDBJ databases">
        <authorList>
            <person name="Farhan Ul Haque M."/>
        </authorList>
    </citation>
    <scope>NUCLEOTIDE SEQUENCE [LARGE SCALE GENOMIC DNA]</scope>
    <source>
        <strain evidence="1">2</strain>
    </source>
</reference>
<evidence type="ECO:0000313" key="1">
    <source>
        <dbReference type="EMBL" id="VTZ51642.1"/>
    </source>
</evidence>
<evidence type="ECO:0000313" key="2">
    <source>
        <dbReference type="Proteomes" id="UP000485880"/>
    </source>
</evidence>
<organism evidence="1 2">
    <name type="scientific">Methylocella tundrae</name>
    <dbReference type="NCBI Taxonomy" id="227605"/>
    <lineage>
        <taxon>Bacteria</taxon>
        <taxon>Pseudomonadati</taxon>
        <taxon>Pseudomonadota</taxon>
        <taxon>Alphaproteobacteria</taxon>
        <taxon>Hyphomicrobiales</taxon>
        <taxon>Beijerinckiaceae</taxon>
        <taxon>Methylocella</taxon>
    </lineage>
</organism>
<dbReference type="EMBL" id="CABFMQ020000101">
    <property type="protein sequence ID" value="VTZ51642.1"/>
    <property type="molecule type" value="Genomic_DNA"/>
</dbReference>
<proteinExistence type="predicted"/>
<gene>
    <name evidence="1" type="ORF">MPC4_420007</name>
</gene>
<sequence length="54" mass="6002">MLCEEAKDLLARKLLAECRAAISASSVRLKRPLCKVDADDANLFHGCPLRSWDT</sequence>
<accession>A0A8B6M9U2</accession>
<name>A0A8B6M9U2_METTU</name>
<comment type="caution">
    <text evidence="1">The sequence shown here is derived from an EMBL/GenBank/DDBJ whole genome shotgun (WGS) entry which is preliminary data.</text>
</comment>
<dbReference type="Proteomes" id="UP000485880">
    <property type="component" value="Unassembled WGS sequence"/>
</dbReference>
<protein>
    <submittedName>
        <fullName evidence="1">Uncharacterized protein</fullName>
    </submittedName>
</protein>